<dbReference type="RefSeq" id="WP_168982682.1">
    <property type="nucleotide sequence ID" value="NZ_JABAGD010000036.1"/>
</dbReference>
<reference evidence="1 2" key="1">
    <citation type="submission" date="2020-04" db="EMBL/GenBank/DDBJ databases">
        <authorList>
            <person name="Hitch T.C.A."/>
            <person name="Wylensek D."/>
            <person name="Clavel T."/>
        </authorList>
    </citation>
    <scope>NUCLEOTIDE SEQUENCE [LARGE SCALE GENOMIC DNA]</scope>
    <source>
        <strain evidence="1 2">WB01_NA02</strain>
    </source>
</reference>
<evidence type="ECO:0008006" key="3">
    <source>
        <dbReference type="Google" id="ProtNLM"/>
    </source>
</evidence>
<gene>
    <name evidence="1" type="ORF">HF849_17855</name>
</gene>
<comment type="caution">
    <text evidence="1">The sequence shown here is derived from an EMBL/GenBank/DDBJ whole genome shotgun (WGS) entry which is preliminary data.</text>
</comment>
<dbReference type="Proteomes" id="UP000587880">
    <property type="component" value="Unassembled WGS sequence"/>
</dbReference>
<protein>
    <recommendedName>
        <fullName evidence="3">Prophage tail endopeptidase domain-containing protein</fullName>
    </recommendedName>
</protein>
<evidence type="ECO:0000313" key="1">
    <source>
        <dbReference type="EMBL" id="NMF06584.1"/>
    </source>
</evidence>
<proteinExistence type="predicted"/>
<accession>A0A7X9SR89</accession>
<name>A0A7X9SR89_CLOBE</name>
<sequence length="581" mass="64477">MISLFAKNTTNFNNNGMTLIECIRDSIKITETLDGIFDLELEYPIQDTKGISQYLLQGNIIRCPVYDSRPDQLFRIRKTSLDSSGSKIYVYAQAIARCDLMNDFVFGGGSSPLVPAGKTRKEAMGLILGAVQDNIGKFHVGNLDTNTNTNINLGLDDNGNVINYIDVAYTSPLSGILDNSDNAKSVYKAYGGEIIFNNFTIDMVDERGKIDNAFIIKSGKNLQEFQQDIDDTSDDFATVLIMKSSDGIYLPNNEVITSPNVNILGKRYKVITCEDVSAVDDSTAALNVVYDQLRERGQKKFEEEGIDSLTISNTVKFVQLKKTEQYKNYPILEKCELGNNATIIYEKLNNLTVTARVTRIVYNPLALNGQGKILEVTIGNRKKANIVSTINKTTNAVNTVNTKTNANTAKIKKVKKDADEFKVEINKRADSIELSVTNLKNDTEASIEILDDKIESKVSKGDFGSYIEQNVDSIVEAIEDVTGTHSMTLNGNGVTIRNGGLTIKNDNSENILWFVDGIVYANTISTDELYIYNTEKGSGFYNILANMDEVYLNEIHCSYFSIEGKSLKSYIIDILEDKGLL</sequence>
<evidence type="ECO:0000313" key="2">
    <source>
        <dbReference type="Proteomes" id="UP000587880"/>
    </source>
</evidence>
<dbReference type="AlphaFoldDB" id="A0A7X9SR89"/>
<organism evidence="1 2">
    <name type="scientific">Clostridium beijerinckii</name>
    <name type="common">Clostridium MP</name>
    <dbReference type="NCBI Taxonomy" id="1520"/>
    <lineage>
        <taxon>Bacteria</taxon>
        <taxon>Bacillati</taxon>
        <taxon>Bacillota</taxon>
        <taxon>Clostridia</taxon>
        <taxon>Eubacteriales</taxon>
        <taxon>Clostridiaceae</taxon>
        <taxon>Clostridium</taxon>
    </lineage>
</organism>
<dbReference type="EMBL" id="JABAGD010000036">
    <property type="protein sequence ID" value="NMF06584.1"/>
    <property type="molecule type" value="Genomic_DNA"/>
</dbReference>